<sequence>MKRLLAYFKFNKTEQNGFFIILVIIVLFVTIYALIKSNTRDPIPNQAKLFEESFHDSLEVSRPVNKQEVEATYSTKDKSAGAISEHSVLEETKLFYFDPNNLPHADWHKLGLSDKQIAVVKNYEKKGGRFRVKTDLKKIYSINGRLYNRLEPYIQIKTMPDSARTKQQNKAPLLYDKFERNKAELIDINTCDTTALISLKGIGSVLSKRILKYKEVLGGFYRIEQLKEVYGVTAETYDQIKDYIVVANLDGIKKININKLDANSLAKHPYLSPKDAKLIVNYRDQHGSYVNIEDLTKIGTLSDLAIAKIAPYLIFENDSR</sequence>
<reference evidence="1" key="1">
    <citation type="submission" date="2024-04" db="EMBL/GenBank/DDBJ databases">
        <title>Complete genome sequence of Sphingobacterium thalpophiium BAA-1094.</title>
        <authorList>
            <person name="Adaikpoh B.I."/>
        </authorList>
    </citation>
    <scope>NUCLEOTIDE SEQUENCE</scope>
    <source>
        <strain evidence="1">BAA-1094</strain>
    </source>
</reference>
<proteinExistence type="predicted"/>
<dbReference type="Proteomes" id="UP001485301">
    <property type="component" value="Chromosome"/>
</dbReference>
<organism evidence="1 2">
    <name type="scientific">Sphingobacterium thalpophilum</name>
    <dbReference type="NCBI Taxonomy" id="259"/>
    <lineage>
        <taxon>Bacteria</taxon>
        <taxon>Pseudomonadati</taxon>
        <taxon>Bacteroidota</taxon>
        <taxon>Sphingobacteriia</taxon>
        <taxon>Sphingobacteriales</taxon>
        <taxon>Sphingobacteriaceae</taxon>
        <taxon>Sphingobacterium</taxon>
    </lineage>
</organism>
<accession>A0ACD5C4W0</accession>
<evidence type="ECO:0000313" key="1">
    <source>
        <dbReference type="EMBL" id="WZN56778.1"/>
    </source>
</evidence>
<protein>
    <submittedName>
        <fullName evidence="1">Helix-hairpin-helix domain-containing protein</fullName>
    </submittedName>
</protein>
<name>A0ACD5C4W0_9SPHI</name>
<keyword evidence="2" id="KW-1185">Reference proteome</keyword>
<dbReference type="EMBL" id="CP151087">
    <property type="protein sequence ID" value="WZN56778.1"/>
    <property type="molecule type" value="Genomic_DNA"/>
</dbReference>
<evidence type="ECO:0000313" key="2">
    <source>
        <dbReference type="Proteomes" id="UP001485301"/>
    </source>
</evidence>
<gene>
    <name evidence="1" type="ORF">AACH28_04415</name>
</gene>